<reference evidence="3" key="1">
    <citation type="journal article" date="2013" name="Genome Biol. Evol.">
        <title>The genome sequence of Streptomyces lividans 66 reveals a novel tRNA-dependent peptide biosynthetic system within a metal-related genomic island.</title>
        <authorList>
            <person name="Cruz-Morales P."/>
            <person name="Vijgenboom E."/>
            <person name="Iruegas-Bocardo F."/>
            <person name="Girard G."/>
            <person name="Yanez-Guerra L.A."/>
            <person name="Ramos-Aboites H.E."/>
            <person name="Pernodet J.L."/>
            <person name="Anne J."/>
            <person name="van Wezel G.P."/>
            <person name="Barona-Gomez F."/>
        </authorList>
    </citation>
    <scope>NUCLEOTIDE SEQUENCE [LARGE SCALE GENOMIC DNA]</scope>
    <source>
        <strain evidence="3">1326</strain>
    </source>
</reference>
<evidence type="ECO:0000313" key="3">
    <source>
        <dbReference type="Proteomes" id="UP000014062"/>
    </source>
</evidence>
<gene>
    <name evidence="2" type="ORF">SLI_4248</name>
</gene>
<name>A0A7U9DRU0_STRLI</name>
<evidence type="ECO:0000256" key="1">
    <source>
        <dbReference type="SAM" id="MobiDB-lite"/>
    </source>
</evidence>
<dbReference type="AlphaFoldDB" id="A0A7U9DRU0"/>
<evidence type="ECO:0000313" key="2">
    <source>
        <dbReference type="EMBL" id="EOY48959.1"/>
    </source>
</evidence>
<protein>
    <submittedName>
        <fullName evidence="2">Uncharacterized protein</fullName>
    </submittedName>
</protein>
<sequence length="84" mass="9293">MGPVQPRALLAPRPRTAPRHPGPYRTRVSSCSHARPHTPLGDPEGHPLPPDQRTAPAPDPRQHGTVRRPPQPRALPCLCHPHRQ</sequence>
<dbReference type="EMBL" id="CM001889">
    <property type="protein sequence ID" value="EOY48959.1"/>
    <property type="molecule type" value="Genomic_DNA"/>
</dbReference>
<proteinExistence type="predicted"/>
<accession>A0A7U9DRU0</accession>
<dbReference type="Proteomes" id="UP000014062">
    <property type="component" value="Chromosome"/>
</dbReference>
<feature type="region of interest" description="Disordered" evidence="1">
    <location>
        <begin position="1"/>
        <end position="84"/>
    </location>
</feature>
<organism evidence="2 3">
    <name type="scientific">Streptomyces lividans 1326</name>
    <dbReference type="NCBI Taxonomy" id="1200984"/>
    <lineage>
        <taxon>Bacteria</taxon>
        <taxon>Bacillati</taxon>
        <taxon>Actinomycetota</taxon>
        <taxon>Actinomycetes</taxon>
        <taxon>Kitasatosporales</taxon>
        <taxon>Streptomycetaceae</taxon>
        <taxon>Streptomyces</taxon>
    </lineage>
</organism>